<dbReference type="HOGENOM" id="CLU_2620921_0_0_0"/>
<proteinExistence type="predicted"/>
<dbReference type="Proteomes" id="UP000008087">
    <property type="component" value="Chromosome"/>
</dbReference>
<accession>E8PMM0</accession>
<dbReference type="EMBL" id="CP001962">
    <property type="protein sequence ID" value="ADW21296.1"/>
    <property type="molecule type" value="Genomic_DNA"/>
</dbReference>
<sequence length="78" mass="8852">MRSTLRKVERLVQRWRSKEVPLIVVVHDGQALGFPRLEFSPGEAIAPGARYWWLFVVRAPGEKVRKALEVLGGGRRTA</sequence>
<gene>
    <name evidence="1" type="ordered locus">TSC_c06690</name>
</gene>
<protein>
    <submittedName>
        <fullName evidence="1">Uncharacterized protein</fullName>
    </submittedName>
</protein>
<dbReference type="RefSeq" id="WP_015716577.1">
    <property type="nucleotide sequence ID" value="NC_014974.1"/>
</dbReference>
<reference evidence="2" key="1">
    <citation type="submission" date="2010-03" db="EMBL/GenBank/DDBJ databases">
        <title>The genome sequence of Thermus scotoductus SA-01.</title>
        <authorList>
            <person name="Gounder K."/>
            <person name="Liesegang H."/>
            <person name="Brzuszkiewicz E."/>
            <person name="Wollherr A."/>
            <person name="Daniel R."/>
            <person name="Gottschalk G."/>
            <person name="van Heerden E."/>
            <person name="Litthauer D."/>
        </authorList>
    </citation>
    <scope>NUCLEOTIDE SEQUENCE [LARGE SCALE GENOMIC DNA]</scope>
    <source>
        <strain evidence="2">ATCC 700910 / SA-01</strain>
    </source>
</reference>
<name>E8PMM0_THESS</name>
<reference evidence="1 2" key="2">
    <citation type="journal article" date="2011" name="BMC Genomics">
        <title>Sequence of the hyperplastic genome of the naturally competent Thermus scotoductus SA-01.</title>
        <authorList>
            <person name="Gounder K."/>
            <person name="Brzuszkiewicz E."/>
            <person name="Liesegang H."/>
            <person name="Wollherr A."/>
            <person name="Daniel R."/>
            <person name="Gottschalk G."/>
            <person name="Reva O."/>
            <person name="Kumwenda B."/>
            <person name="Srivastava M."/>
            <person name="Bricio C."/>
            <person name="Berenguer J."/>
            <person name="van Heerden E."/>
            <person name="Litthauer D."/>
        </authorList>
    </citation>
    <scope>NUCLEOTIDE SEQUENCE [LARGE SCALE GENOMIC DNA]</scope>
    <source>
        <strain evidence="2">ATCC 700910 / SA-01</strain>
    </source>
</reference>
<dbReference type="AlphaFoldDB" id="E8PMM0"/>
<dbReference type="STRING" id="743525.TSC_c06690"/>
<dbReference type="KEGG" id="tsc:TSC_c06690"/>
<evidence type="ECO:0000313" key="2">
    <source>
        <dbReference type="Proteomes" id="UP000008087"/>
    </source>
</evidence>
<evidence type="ECO:0000313" key="1">
    <source>
        <dbReference type="EMBL" id="ADW21296.1"/>
    </source>
</evidence>
<organism evidence="1 2">
    <name type="scientific">Thermus scotoductus (strain ATCC 700910 / SA-01)</name>
    <dbReference type="NCBI Taxonomy" id="743525"/>
    <lineage>
        <taxon>Bacteria</taxon>
        <taxon>Thermotogati</taxon>
        <taxon>Deinococcota</taxon>
        <taxon>Deinococci</taxon>
        <taxon>Thermales</taxon>
        <taxon>Thermaceae</taxon>
        <taxon>Thermus</taxon>
    </lineage>
</organism>